<dbReference type="EC" id="3.4.21.89" evidence="3 6"/>
<dbReference type="PANTHER" id="PTHR43390:SF1">
    <property type="entry name" value="CHLOROPLAST PROCESSING PEPTIDASE"/>
    <property type="match status" value="1"/>
</dbReference>
<feature type="domain" description="Peptidase S26" evidence="7">
    <location>
        <begin position="7"/>
        <end position="45"/>
    </location>
</feature>
<evidence type="ECO:0000256" key="6">
    <source>
        <dbReference type="RuleBase" id="RU362042"/>
    </source>
</evidence>
<dbReference type="NCBIfam" id="TIGR02227">
    <property type="entry name" value="sigpep_I_bact"/>
    <property type="match status" value="1"/>
</dbReference>
<dbReference type="GO" id="GO:0009003">
    <property type="term" value="F:signal peptidase activity"/>
    <property type="evidence" value="ECO:0007669"/>
    <property type="project" value="UniProtKB-EC"/>
</dbReference>
<dbReference type="GO" id="GO:0006465">
    <property type="term" value="P:signal peptide processing"/>
    <property type="evidence" value="ECO:0007669"/>
    <property type="project" value="InterPro"/>
</dbReference>
<protein>
    <recommendedName>
        <fullName evidence="4 6">Signal peptidase I</fullName>
        <ecNumber evidence="3 6">3.4.21.89</ecNumber>
    </recommendedName>
</protein>
<sequence>GNAYVFDVPENEYFMMGDNRDYSYDSRFWGSVPYRLIVGKPWFVYFSWDKDKNVRWERIGCFVDTLENDEQYIHDHDDEDKLS</sequence>
<name>A0A624F7P1_CAMJU</name>
<evidence type="ECO:0000313" key="9">
    <source>
        <dbReference type="Proteomes" id="UP000421425"/>
    </source>
</evidence>
<dbReference type="CDD" id="cd06530">
    <property type="entry name" value="S26_SPase_I"/>
    <property type="match status" value="1"/>
</dbReference>
<dbReference type="Proteomes" id="UP000421425">
    <property type="component" value="Unassembled WGS sequence"/>
</dbReference>
<dbReference type="AlphaFoldDB" id="A0A624F7P1"/>
<dbReference type="GO" id="GO:0004252">
    <property type="term" value="F:serine-type endopeptidase activity"/>
    <property type="evidence" value="ECO:0007669"/>
    <property type="project" value="InterPro"/>
</dbReference>
<dbReference type="GO" id="GO:0016020">
    <property type="term" value="C:membrane"/>
    <property type="evidence" value="ECO:0007669"/>
    <property type="project" value="UniProtKB-SubCell"/>
</dbReference>
<dbReference type="InterPro" id="IPR019758">
    <property type="entry name" value="Pept_S26A_signal_pept_1_CS"/>
</dbReference>
<accession>A0A624F7P1</accession>
<evidence type="ECO:0000313" key="8">
    <source>
        <dbReference type="EMBL" id="ECZ5738917.1"/>
    </source>
</evidence>
<comment type="caution">
    <text evidence="8">The sequence shown here is derived from an EMBL/GenBank/DDBJ whole genome shotgun (WGS) entry which is preliminary data.</text>
</comment>
<dbReference type="InterPro" id="IPR019533">
    <property type="entry name" value="Peptidase_S26"/>
</dbReference>
<evidence type="ECO:0000256" key="4">
    <source>
        <dbReference type="ARBA" id="ARBA00019232"/>
    </source>
</evidence>
<dbReference type="Pfam" id="PF10502">
    <property type="entry name" value="Peptidase_S26"/>
    <property type="match status" value="1"/>
</dbReference>
<dbReference type="Gene3D" id="2.10.109.10">
    <property type="entry name" value="Umud Fragment, subunit A"/>
    <property type="match status" value="1"/>
</dbReference>
<evidence type="ECO:0000256" key="5">
    <source>
        <dbReference type="ARBA" id="ARBA00022801"/>
    </source>
</evidence>
<keyword evidence="5 6" id="KW-0378">Hydrolase</keyword>
<evidence type="ECO:0000259" key="7">
    <source>
        <dbReference type="Pfam" id="PF10502"/>
    </source>
</evidence>
<comment type="catalytic activity">
    <reaction evidence="1 6">
        <text>Cleavage of hydrophobic, N-terminal signal or leader sequences from secreted and periplasmic proteins.</text>
        <dbReference type="EC" id="3.4.21.89"/>
    </reaction>
</comment>
<dbReference type="PANTHER" id="PTHR43390">
    <property type="entry name" value="SIGNAL PEPTIDASE I"/>
    <property type="match status" value="1"/>
</dbReference>
<feature type="non-terminal residue" evidence="8">
    <location>
        <position position="1"/>
    </location>
</feature>
<comment type="subcellular location">
    <subcellularLocation>
        <location evidence="6">Membrane</location>
        <topology evidence="6">Single-pass type II membrane protein</topology>
    </subcellularLocation>
</comment>
<evidence type="ECO:0000256" key="3">
    <source>
        <dbReference type="ARBA" id="ARBA00013208"/>
    </source>
</evidence>
<organism evidence="8 9">
    <name type="scientific">Campylobacter jejuni</name>
    <dbReference type="NCBI Taxonomy" id="197"/>
    <lineage>
        <taxon>Bacteria</taxon>
        <taxon>Pseudomonadati</taxon>
        <taxon>Campylobacterota</taxon>
        <taxon>Epsilonproteobacteria</taxon>
        <taxon>Campylobacterales</taxon>
        <taxon>Campylobacteraceae</taxon>
        <taxon>Campylobacter</taxon>
    </lineage>
</organism>
<dbReference type="PROSITE" id="PS00761">
    <property type="entry name" value="SPASE_I_3"/>
    <property type="match status" value="1"/>
</dbReference>
<dbReference type="InterPro" id="IPR036286">
    <property type="entry name" value="LexA/Signal_pep-like_sf"/>
</dbReference>
<proteinExistence type="inferred from homology"/>
<keyword evidence="6" id="KW-0645">Protease</keyword>
<gene>
    <name evidence="8" type="primary">lepB</name>
    <name evidence="8" type="ORF">F8Y55_10025</name>
</gene>
<reference evidence="8 9" key="1">
    <citation type="submission" date="2019-10" db="EMBL/GenBank/DDBJ databases">
        <authorList>
            <consortium name="PulseNet: The National Subtyping Network for Foodborne Disease Surveillance"/>
            <person name="Tarr C.L."/>
            <person name="Trees E."/>
            <person name="Katz L.S."/>
            <person name="Carleton-Romer H.A."/>
            <person name="Stroika S."/>
            <person name="Kucerova Z."/>
            <person name="Roache K.F."/>
            <person name="Sabol A.L."/>
            <person name="Besser J."/>
            <person name="Gerner-Smidt P."/>
        </authorList>
    </citation>
    <scope>NUCLEOTIDE SEQUENCE [LARGE SCALE GENOMIC DNA]</scope>
    <source>
        <strain evidence="8 9">PNUSAC012091</strain>
    </source>
</reference>
<comment type="similarity">
    <text evidence="2 6">Belongs to the peptidase S26 family.</text>
</comment>
<dbReference type="EMBL" id="AALHBX010000091">
    <property type="protein sequence ID" value="ECZ5738917.1"/>
    <property type="molecule type" value="Genomic_DNA"/>
</dbReference>
<evidence type="ECO:0000256" key="2">
    <source>
        <dbReference type="ARBA" id="ARBA00009370"/>
    </source>
</evidence>
<evidence type="ECO:0000256" key="1">
    <source>
        <dbReference type="ARBA" id="ARBA00000677"/>
    </source>
</evidence>
<dbReference type="InterPro" id="IPR000223">
    <property type="entry name" value="Pept_S26A_signal_pept_1"/>
</dbReference>
<dbReference type="SUPFAM" id="SSF51306">
    <property type="entry name" value="LexA/Signal peptidase"/>
    <property type="match status" value="1"/>
</dbReference>